<proteinExistence type="predicted"/>
<dbReference type="STRING" id="1108050.A0A0B7FA60"/>
<sequence length="100" mass="11164">MRHFHMHTGERNHKCPYPGCTARCSRADNLQQHYQTHFVIGSRHQMLASAVAAAAGPGALYHLSYCGPPITQRRRNSFPAHAGDQPVVILHTTSIDNIDY</sequence>
<dbReference type="PROSITE" id="PS00028">
    <property type="entry name" value="ZINC_FINGER_C2H2_1"/>
    <property type="match status" value="1"/>
</dbReference>
<dbReference type="Proteomes" id="UP000059188">
    <property type="component" value="Unassembled WGS sequence"/>
</dbReference>
<evidence type="ECO:0000313" key="3">
    <source>
        <dbReference type="Proteomes" id="UP000059188"/>
    </source>
</evidence>
<evidence type="ECO:0000259" key="1">
    <source>
        <dbReference type="PROSITE" id="PS00028"/>
    </source>
</evidence>
<dbReference type="InterPro" id="IPR036236">
    <property type="entry name" value="Znf_C2H2_sf"/>
</dbReference>
<dbReference type="SMART" id="SM00355">
    <property type="entry name" value="ZnF_C2H2"/>
    <property type="match status" value="1"/>
</dbReference>
<evidence type="ECO:0000313" key="2">
    <source>
        <dbReference type="EMBL" id="CEL54961.1"/>
    </source>
</evidence>
<gene>
    <name evidence="2" type="ORF">RSOLAG1IB_07453</name>
</gene>
<reference evidence="2 3" key="1">
    <citation type="submission" date="2014-11" db="EMBL/GenBank/DDBJ databases">
        <authorList>
            <person name="Wibberg Daniel"/>
        </authorList>
    </citation>
    <scope>NUCLEOTIDE SEQUENCE [LARGE SCALE GENOMIC DNA]</scope>
    <source>
        <strain evidence="2">Rhizoctonia solani AG1-IB 7/3/14</strain>
    </source>
</reference>
<dbReference type="OrthoDB" id="654211at2759"/>
<dbReference type="AlphaFoldDB" id="A0A0B7FA60"/>
<dbReference type="SUPFAM" id="SSF57667">
    <property type="entry name" value="beta-beta-alpha zinc fingers"/>
    <property type="match status" value="1"/>
</dbReference>
<accession>A0A0B7FA60</accession>
<name>A0A0B7FA60_THACB</name>
<protein>
    <recommendedName>
        <fullName evidence="1">C2H2-type domain-containing protein</fullName>
    </recommendedName>
</protein>
<keyword evidence="3" id="KW-1185">Reference proteome</keyword>
<dbReference type="InterPro" id="IPR013087">
    <property type="entry name" value="Znf_C2H2_type"/>
</dbReference>
<organism evidence="2 3">
    <name type="scientific">Thanatephorus cucumeris (strain AG1-IB / isolate 7/3/14)</name>
    <name type="common">Lettuce bottom rot fungus</name>
    <name type="synonym">Rhizoctonia solani</name>
    <dbReference type="NCBI Taxonomy" id="1108050"/>
    <lineage>
        <taxon>Eukaryota</taxon>
        <taxon>Fungi</taxon>
        <taxon>Dikarya</taxon>
        <taxon>Basidiomycota</taxon>
        <taxon>Agaricomycotina</taxon>
        <taxon>Agaricomycetes</taxon>
        <taxon>Cantharellales</taxon>
        <taxon>Ceratobasidiaceae</taxon>
        <taxon>Rhizoctonia</taxon>
        <taxon>Rhizoctonia solani AG-1</taxon>
    </lineage>
</organism>
<feature type="domain" description="C2H2-type" evidence="1">
    <location>
        <begin position="15"/>
        <end position="37"/>
    </location>
</feature>
<dbReference type="EMBL" id="LN679118">
    <property type="protein sequence ID" value="CEL54961.1"/>
    <property type="molecule type" value="Genomic_DNA"/>
</dbReference>
<dbReference type="Gene3D" id="3.30.160.60">
    <property type="entry name" value="Classic Zinc Finger"/>
    <property type="match status" value="1"/>
</dbReference>